<evidence type="ECO:0000256" key="1">
    <source>
        <dbReference type="SAM" id="MobiDB-lite"/>
    </source>
</evidence>
<accession>M2N0Q2</accession>
<feature type="compositionally biased region" description="Polar residues" evidence="1">
    <location>
        <begin position="49"/>
        <end position="60"/>
    </location>
</feature>
<dbReference type="HOGENOM" id="CLU_990413_0_0_1"/>
<feature type="region of interest" description="Disordered" evidence="1">
    <location>
        <begin position="1"/>
        <end position="21"/>
    </location>
</feature>
<keyword evidence="3" id="KW-1185">Reference proteome</keyword>
<organism evidence="2 3">
    <name type="scientific">Baudoinia panamericana (strain UAMH 10762)</name>
    <name type="common">Angels' share fungus</name>
    <name type="synonym">Baudoinia compniacensis (strain UAMH 10762)</name>
    <dbReference type="NCBI Taxonomy" id="717646"/>
    <lineage>
        <taxon>Eukaryota</taxon>
        <taxon>Fungi</taxon>
        <taxon>Dikarya</taxon>
        <taxon>Ascomycota</taxon>
        <taxon>Pezizomycotina</taxon>
        <taxon>Dothideomycetes</taxon>
        <taxon>Dothideomycetidae</taxon>
        <taxon>Mycosphaerellales</taxon>
        <taxon>Teratosphaeriaceae</taxon>
        <taxon>Baudoinia</taxon>
    </lineage>
</organism>
<dbReference type="AlphaFoldDB" id="M2N0Q2"/>
<evidence type="ECO:0000313" key="3">
    <source>
        <dbReference type="Proteomes" id="UP000011761"/>
    </source>
</evidence>
<proteinExistence type="predicted"/>
<feature type="compositionally biased region" description="Low complexity" evidence="1">
    <location>
        <begin position="37"/>
        <end position="48"/>
    </location>
</feature>
<gene>
    <name evidence="2" type="ORF">BAUCODRAFT_38232</name>
</gene>
<sequence>MGSQTVPNTPWCRIPRPRPSHGISAKVQFIEDRARIQQSVQSNSTTTSRLNVKSGSQIPGPSNRLGHLAARAHKSLRHGPDLESISRGSSVSCEPTRRASDADASNDGTRRSVSSTPSSLSAVLSTFEAGSYPAMHSRTARSPPGNSYYIGPHVSEPCTQKALTHRLACSHKILTKEPELCARNCHHPEEKRKANPRDIDRLFSCRECESLQCLQTFVRKDLAAVYADLRKDSRTSPSPQAVPVSRVVYQGKRIAFRGRTMPPFRLYDAIRQHGLSLTAGS</sequence>
<protein>
    <submittedName>
        <fullName evidence="2">Uncharacterized protein</fullName>
    </submittedName>
</protein>
<dbReference type="EMBL" id="KB445562">
    <property type="protein sequence ID" value="EMC92210.1"/>
    <property type="molecule type" value="Genomic_DNA"/>
</dbReference>
<dbReference type="eggNOG" id="ENOG502R93M">
    <property type="taxonomic scope" value="Eukaryota"/>
</dbReference>
<dbReference type="GeneID" id="19113471"/>
<dbReference type="RefSeq" id="XP_007680356.1">
    <property type="nucleotide sequence ID" value="XM_007682166.1"/>
</dbReference>
<feature type="region of interest" description="Disordered" evidence="1">
    <location>
        <begin position="37"/>
        <end position="120"/>
    </location>
</feature>
<dbReference type="Proteomes" id="UP000011761">
    <property type="component" value="Unassembled WGS sequence"/>
</dbReference>
<reference evidence="2 3" key="1">
    <citation type="journal article" date="2012" name="PLoS Pathog.">
        <title>Diverse lifestyles and strategies of plant pathogenesis encoded in the genomes of eighteen Dothideomycetes fungi.</title>
        <authorList>
            <person name="Ohm R.A."/>
            <person name="Feau N."/>
            <person name="Henrissat B."/>
            <person name="Schoch C.L."/>
            <person name="Horwitz B.A."/>
            <person name="Barry K.W."/>
            <person name="Condon B.J."/>
            <person name="Copeland A.C."/>
            <person name="Dhillon B."/>
            <person name="Glaser F."/>
            <person name="Hesse C.N."/>
            <person name="Kosti I."/>
            <person name="LaButti K."/>
            <person name="Lindquist E.A."/>
            <person name="Lucas S."/>
            <person name="Salamov A.A."/>
            <person name="Bradshaw R.E."/>
            <person name="Ciuffetti L."/>
            <person name="Hamelin R.C."/>
            <person name="Kema G.H.J."/>
            <person name="Lawrence C."/>
            <person name="Scott J.A."/>
            <person name="Spatafora J.W."/>
            <person name="Turgeon B.G."/>
            <person name="de Wit P.J.G.M."/>
            <person name="Zhong S."/>
            <person name="Goodwin S.B."/>
            <person name="Grigoriev I.V."/>
        </authorList>
    </citation>
    <scope>NUCLEOTIDE SEQUENCE [LARGE SCALE GENOMIC DNA]</scope>
    <source>
        <strain evidence="2 3">UAMH 10762</strain>
    </source>
</reference>
<dbReference type="KEGG" id="bcom:BAUCODRAFT_38232"/>
<evidence type="ECO:0000313" key="2">
    <source>
        <dbReference type="EMBL" id="EMC92210.1"/>
    </source>
</evidence>
<name>M2N0Q2_BAUPA</name>